<comment type="caution">
    <text evidence="2">The sequence shown here is derived from an EMBL/GenBank/DDBJ whole genome shotgun (WGS) entry which is preliminary data.</text>
</comment>
<dbReference type="EMBL" id="VSSQ01106137">
    <property type="protein sequence ID" value="MPN45906.1"/>
    <property type="molecule type" value="Genomic_DNA"/>
</dbReference>
<reference evidence="2" key="1">
    <citation type="submission" date="2019-08" db="EMBL/GenBank/DDBJ databases">
        <authorList>
            <person name="Kucharzyk K."/>
            <person name="Murdoch R.W."/>
            <person name="Higgins S."/>
            <person name="Loffler F."/>
        </authorList>
    </citation>
    <scope>NUCLEOTIDE SEQUENCE</scope>
</reference>
<organism evidence="2">
    <name type="scientific">bioreactor metagenome</name>
    <dbReference type="NCBI Taxonomy" id="1076179"/>
    <lineage>
        <taxon>unclassified sequences</taxon>
        <taxon>metagenomes</taxon>
        <taxon>ecological metagenomes</taxon>
    </lineage>
</organism>
<keyword evidence="1" id="KW-1133">Transmembrane helix</keyword>
<feature type="transmembrane region" description="Helical" evidence="1">
    <location>
        <begin position="6"/>
        <end position="28"/>
    </location>
</feature>
<keyword evidence="1" id="KW-0812">Transmembrane</keyword>
<protein>
    <recommendedName>
        <fullName evidence="3">ECF transporter S component</fullName>
    </recommendedName>
</protein>
<dbReference type="AlphaFoldDB" id="A0A645I4V6"/>
<keyword evidence="1" id="KW-0472">Membrane</keyword>
<dbReference type="GO" id="GO:0016020">
    <property type="term" value="C:membrane"/>
    <property type="evidence" value="ECO:0007669"/>
    <property type="project" value="InterPro"/>
</dbReference>
<name>A0A645I4V6_9ZZZZ</name>
<evidence type="ECO:0000313" key="2">
    <source>
        <dbReference type="EMBL" id="MPN45906.1"/>
    </source>
</evidence>
<feature type="transmembrane region" description="Helical" evidence="1">
    <location>
        <begin position="107"/>
        <end position="124"/>
    </location>
</feature>
<dbReference type="Gene3D" id="1.10.1760.20">
    <property type="match status" value="1"/>
</dbReference>
<evidence type="ECO:0008006" key="3">
    <source>
        <dbReference type="Google" id="ProtNLM"/>
    </source>
</evidence>
<evidence type="ECO:0000256" key="1">
    <source>
        <dbReference type="SAM" id="Phobius"/>
    </source>
</evidence>
<gene>
    <name evidence="2" type="ORF">SDC9_193485</name>
</gene>
<dbReference type="Pfam" id="PF07155">
    <property type="entry name" value="ECF-ribofla_trS"/>
    <property type="match status" value="1"/>
</dbReference>
<feature type="transmembrane region" description="Helical" evidence="1">
    <location>
        <begin position="76"/>
        <end position="95"/>
    </location>
</feature>
<sequence length="182" mass="19084">MAKKTAAANLAFMGMMTALVFVSNYISIPTGYSRLHAANAVCLLAGMLFGGVRGGIIAGLGSAIFDLTFPAYAPEFWITFINKGAMALACGLIVNDRESKLKPHVRAVLGAAAGAVLYISLYMIKSYAWARWVAPIPADTIPVTLAGKLGSSSVNGLFAIAVAPLLYAALFPALKKAGLWKD</sequence>
<feature type="transmembrane region" description="Helical" evidence="1">
    <location>
        <begin position="154"/>
        <end position="174"/>
    </location>
</feature>
<proteinExistence type="predicted"/>
<feature type="transmembrane region" description="Helical" evidence="1">
    <location>
        <begin position="40"/>
        <end position="64"/>
    </location>
</feature>
<accession>A0A645I4V6</accession>
<dbReference type="PANTHER" id="PTHR37815:SF3">
    <property type="entry name" value="UPF0397 PROTEIN SPR0429"/>
    <property type="match status" value="1"/>
</dbReference>
<dbReference type="PANTHER" id="PTHR37815">
    <property type="entry name" value="UPF0397 PROTEIN BC_2624-RELATED"/>
    <property type="match status" value="1"/>
</dbReference>
<dbReference type="InterPro" id="IPR009825">
    <property type="entry name" value="ECF_substrate-spec-like"/>
</dbReference>